<proteinExistence type="predicted"/>
<dbReference type="InterPro" id="IPR013783">
    <property type="entry name" value="Ig-like_fold"/>
</dbReference>
<dbReference type="InterPro" id="IPR007110">
    <property type="entry name" value="Ig-like_dom"/>
</dbReference>
<evidence type="ECO:0000313" key="5">
    <source>
        <dbReference type="RefSeq" id="XP_028262888.1"/>
    </source>
</evidence>
<feature type="domain" description="Ig-like" evidence="3">
    <location>
        <begin position="3"/>
        <end position="87"/>
    </location>
</feature>
<gene>
    <name evidence="5 6" type="primary">LOC114436664</name>
</gene>
<dbReference type="GO" id="GO:0009897">
    <property type="term" value="C:external side of plasma membrane"/>
    <property type="evidence" value="ECO:0007669"/>
    <property type="project" value="TreeGrafter"/>
</dbReference>
<dbReference type="SMART" id="SM00409">
    <property type="entry name" value="IG"/>
    <property type="match status" value="3"/>
</dbReference>
<dbReference type="GO" id="GO:0004888">
    <property type="term" value="F:transmembrane signaling receptor activity"/>
    <property type="evidence" value="ECO:0007669"/>
    <property type="project" value="TreeGrafter"/>
</dbReference>
<dbReference type="GeneID" id="114436664"/>
<protein>
    <submittedName>
        <fullName evidence="5 6">Protein sax-3-like</fullName>
    </submittedName>
</protein>
<keyword evidence="4" id="KW-1185">Reference proteome</keyword>
<reference evidence="5 6" key="1">
    <citation type="submission" date="2025-04" db="UniProtKB">
        <authorList>
            <consortium name="RefSeq"/>
        </authorList>
    </citation>
    <scope>IDENTIFICATION</scope>
</reference>
<sequence>MKASVILEHSWTEIFSDEKITLRCAIQGAEGTQWTYEWRRDELDLHSTHSKYRSTKVYGSDSGKYSCRGRSYKLTTEWSEALRLTVSDKPRASLRADKTVIPAGGSVTLTCSVDVSSGWKYYWYRHNSSEAQSINDQSDTVSVSEGGIYHCRGGRGDPEFMTAVSSEVTIKETVPNKASVILDHSWPQIFSGEMITLRCDIQGAEGTQWTYEWKPDKFNIYPTSNKIRTKVTESDSGEYRCLGRRDTFSSTEWSEALRLTVSDKPRASLRADKTVIPAGGSVTLTCSVDVSSGWKYYWYRRTSESSGAQPINDQSDTVSVSEGGIKACTA</sequence>
<dbReference type="AlphaFoldDB" id="A0A6P7IQA1"/>
<name>A0A6P7IQA1_9TELE</name>
<dbReference type="GO" id="GO:0006955">
    <property type="term" value="P:immune response"/>
    <property type="evidence" value="ECO:0007669"/>
    <property type="project" value="TreeGrafter"/>
</dbReference>
<dbReference type="PROSITE" id="PS50835">
    <property type="entry name" value="IG_LIKE"/>
    <property type="match status" value="4"/>
</dbReference>
<evidence type="ECO:0000259" key="3">
    <source>
        <dbReference type="PROSITE" id="PS50835"/>
    </source>
</evidence>
<dbReference type="InterPro" id="IPR050488">
    <property type="entry name" value="Ig_Fc_receptor"/>
</dbReference>
<dbReference type="Pfam" id="PF13895">
    <property type="entry name" value="Ig_2"/>
    <property type="match status" value="3"/>
</dbReference>
<keyword evidence="1" id="KW-0732">Signal</keyword>
<evidence type="ECO:0000256" key="1">
    <source>
        <dbReference type="ARBA" id="ARBA00022729"/>
    </source>
</evidence>
<dbReference type="PANTHER" id="PTHR11481">
    <property type="entry name" value="IMMUNOGLOBULIN FC RECEPTOR"/>
    <property type="match status" value="1"/>
</dbReference>
<dbReference type="OrthoDB" id="6151406at2759"/>
<accession>A0A6P7IQA1</accession>
<dbReference type="InterPro" id="IPR003599">
    <property type="entry name" value="Ig_sub"/>
</dbReference>
<feature type="domain" description="Ig-like" evidence="3">
    <location>
        <begin position="175"/>
        <end position="260"/>
    </location>
</feature>
<keyword evidence="2" id="KW-1015">Disulfide bond</keyword>
<feature type="domain" description="Ig-like" evidence="3">
    <location>
        <begin position="90"/>
        <end position="169"/>
    </location>
</feature>
<evidence type="ECO:0000256" key="2">
    <source>
        <dbReference type="ARBA" id="ARBA00023157"/>
    </source>
</evidence>
<organism evidence="4 6">
    <name type="scientific">Parambassis ranga</name>
    <name type="common">Indian glassy fish</name>
    <dbReference type="NCBI Taxonomy" id="210632"/>
    <lineage>
        <taxon>Eukaryota</taxon>
        <taxon>Metazoa</taxon>
        <taxon>Chordata</taxon>
        <taxon>Craniata</taxon>
        <taxon>Vertebrata</taxon>
        <taxon>Euteleostomi</taxon>
        <taxon>Actinopterygii</taxon>
        <taxon>Neopterygii</taxon>
        <taxon>Teleostei</taxon>
        <taxon>Neoteleostei</taxon>
        <taxon>Acanthomorphata</taxon>
        <taxon>Ovalentaria</taxon>
        <taxon>Ambassidae</taxon>
        <taxon>Parambassis</taxon>
    </lineage>
</organism>
<dbReference type="SUPFAM" id="SSF48726">
    <property type="entry name" value="Immunoglobulin"/>
    <property type="match status" value="4"/>
</dbReference>
<evidence type="ECO:0000313" key="4">
    <source>
        <dbReference type="Proteomes" id="UP000515145"/>
    </source>
</evidence>
<dbReference type="Gene3D" id="2.60.40.10">
    <property type="entry name" value="Immunoglobulins"/>
    <property type="match status" value="4"/>
</dbReference>
<dbReference type="GO" id="GO:0007166">
    <property type="term" value="P:cell surface receptor signaling pathway"/>
    <property type="evidence" value="ECO:0007669"/>
    <property type="project" value="TreeGrafter"/>
</dbReference>
<dbReference type="Proteomes" id="UP000515145">
    <property type="component" value="Chromosome 5"/>
</dbReference>
<dbReference type="InterPro" id="IPR036179">
    <property type="entry name" value="Ig-like_dom_sf"/>
</dbReference>
<dbReference type="RefSeq" id="XP_028262888.1">
    <property type="nucleotide sequence ID" value="XM_028407087.1"/>
</dbReference>
<evidence type="ECO:0000313" key="6">
    <source>
        <dbReference type="RefSeq" id="XP_028262889.1"/>
    </source>
</evidence>
<dbReference type="PANTHER" id="PTHR11481:SF64">
    <property type="entry name" value="FC RECEPTOR-LIKE PROTEIN 4"/>
    <property type="match status" value="1"/>
</dbReference>
<dbReference type="RefSeq" id="XP_028262889.1">
    <property type="nucleotide sequence ID" value="XM_028407088.1"/>
</dbReference>
<feature type="domain" description="Ig-like" evidence="3">
    <location>
        <begin position="265"/>
        <end position="330"/>
    </location>
</feature>